<accession>A0ABS5AJ68</accession>
<comment type="caution">
    <text evidence="2">The sequence shown here is derived from an EMBL/GenBank/DDBJ whole genome shotgun (WGS) entry which is preliminary data.</text>
</comment>
<dbReference type="Proteomes" id="UP001519363">
    <property type="component" value="Unassembled WGS sequence"/>
</dbReference>
<organism evidence="2 3">
    <name type="scientific">Crossiella equi</name>
    <dbReference type="NCBI Taxonomy" id="130796"/>
    <lineage>
        <taxon>Bacteria</taxon>
        <taxon>Bacillati</taxon>
        <taxon>Actinomycetota</taxon>
        <taxon>Actinomycetes</taxon>
        <taxon>Pseudonocardiales</taxon>
        <taxon>Pseudonocardiaceae</taxon>
        <taxon>Crossiella</taxon>
    </lineage>
</organism>
<protein>
    <submittedName>
        <fullName evidence="2">Uncharacterized protein</fullName>
    </submittedName>
</protein>
<evidence type="ECO:0000313" key="2">
    <source>
        <dbReference type="EMBL" id="MBP2476259.1"/>
    </source>
</evidence>
<keyword evidence="3" id="KW-1185">Reference proteome</keyword>
<evidence type="ECO:0000313" key="3">
    <source>
        <dbReference type="Proteomes" id="UP001519363"/>
    </source>
</evidence>
<reference evidence="2 3" key="1">
    <citation type="submission" date="2021-03" db="EMBL/GenBank/DDBJ databases">
        <title>Sequencing the genomes of 1000 actinobacteria strains.</title>
        <authorList>
            <person name="Klenk H.-P."/>
        </authorList>
    </citation>
    <scope>NUCLEOTIDE SEQUENCE [LARGE SCALE GENOMIC DNA]</scope>
    <source>
        <strain evidence="2 3">DSM 44580</strain>
    </source>
</reference>
<proteinExistence type="predicted"/>
<feature type="transmembrane region" description="Helical" evidence="1">
    <location>
        <begin position="25"/>
        <end position="46"/>
    </location>
</feature>
<keyword evidence="1" id="KW-0812">Transmembrane</keyword>
<keyword evidence="1" id="KW-1133">Transmembrane helix</keyword>
<name>A0ABS5AJ68_9PSEU</name>
<feature type="transmembrane region" description="Helical" evidence="1">
    <location>
        <begin position="118"/>
        <end position="140"/>
    </location>
</feature>
<evidence type="ECO:0000256" key="1">
    <source>
        <dbReference type="SAM" id="Phobius"/>
    </source>
</evidence>
<sequence length="156" mass="16574">MSWPPHGPPPPWAPPAARLPRRPGVVRVAFALLLFRAVLSGLELGFARGGLLAWLPPAAPDLLRELISPLVVLLTVPVLMALAVKVRHGSGRTALGLTVFYTLTGLASVLLGPGSFGLFVLLPTAVLAVLLAQPAARRYFAAMRPFRAKRPPDPPC</sequence>
<keyword evidence="1" id="KW-0472">Membrane</keyword>
<feature type="transmembrane region" description="Helical" evidence="1">
    <location>
        <begin position="66"/>
        <end position="86"/>
    </location>
</feature>
<dbReference type="RefSeq" id="WP_143342463.1">
    <property type="nucleotide sequence ID" value="NZ_JAGIOO010000001.1"/>
</dbReference>
<dbReference type="EMBL" id="JAGIOO010000001">
    <property type="protein sequence ID" value="MBP2476259.1"/>
    <property type="molecule type" value="Genomic_DNA"/>
</dbReference>
<gene>
    <name evidence="2" type="ORF">JOF53_005131</name>
</gene>
<feature type="transmembrane region" description="Helical" evidence="1">
    <location>
        <begin position="93"/>
        <end position="112"/>
    </location>
</feature>